<dbReference type="NCBIfam" id="NF047646">
    <property type="entry name" value="REP_Tyr_transpos"/>
    <property type="match status" value="1"/>
</dbReference>
<dbReference type="InterPro" id="IPR002686">
    <property type="entry name" value="Transposase_17"/>
</dbReference>
<feature type="domain" description="Transposase IS200-like" evidence="1">
    <location>
        <begin position="18"/>
        <end position="132"/>
    </location>
</feature>
<accession>A0ABU1HIV6</accession>
<dbReference type="InterPro" id="IPR052715">
    <property type="entry name" value="RAYT_transposase"/>
</dbReference>
<protein>
    <submittedName>
        <fullName evidence="2">Transposase</fullName>
    </submittedName>
</protein>
<dbReference type="PANTHER" id="PTHR36966">
    <property type="entry name" value="REP-ASSOCIATED TYROSINE TRANSPOSASE"/>
    <property type="match status" value="1"/>
</dbReference>
<sequence>MEKNQPHSHALRRGRVSLPRQAYLITTCTHQRLPLLNSWSPARCVVREMQSLENDGWVSSLSYVIMPDHLHWLFMLDQAQLDAVVKRLKGRSARAINAYLNRRGSVWQQGYHDRALRREEDVRSIARYIVANPLRAGLVNDIGKYPLWDAMWL</sequence>
<dbReference type="EMBL" id="JARWAM010000017">
    <property type="protein sequence ID" value="MDR5907408.1"/>
    <property type="molecule type" value="Genomic_DNA"/>
</dbReference>
<gene>
    <name evidence="2" type="ORF">QC821_19180</name>
</gene>
<dbReference type="Pfam" id="PF01797">
    <property type="entry name" value="Y1_Tnp"/>
    <property type="match status" value="1"/>
</dbReference>
<evidence type="ECO:0000259" key="1">
    <source>
        <dbReference type="SMART" id="SM01321"/>
    </source>
</evidence>
<comment type="caution">
    <text evidence="2">The sequence shown here is derived from an EMBL/GenBank/DDBJ whole genome shotgun (WGS) entry which is preliminary data.</text>
</comment>
<name>A0ABU1HIV6_9GAMM</name>
<organism evidence="2 3">
    <name type="scientific">Franzmannia qiaohouensis</name>
    <dbReference type="NCBI Taxonomy" id="1329370"/>
    <lineage>
        <taxon>Bacteria</taxon>
        <taxon>Pseudomonadati</taxon>
        <taxon>Pseudomonadota</taxon>
        <taxon>Gammaproteobacteria</taxon>
        <taxon>Oceanospirillales</taxon>
        <taxon>Halomonadaceae</taxon>
        <taxon>Franzmannia</taxon>
    </lineage>
</organism>
<dbReference type="RefSeq" id="WP_309724741.1">
    <property type="nucleotide sequence ID" value="NZ_JARWAM010000017.1"/>
</dbReference>
<reference evidence="2 3" key="1">
    <citation type="submission" date="2023-04" db="EMBL/GenBank/DDBJ databases">
        <title>A long-awaited taxogenomic arrangement of the family Halomonadaceae.</title>
        <authorList>
            <person name="De La Haba R."/>
            <person name="Chuvochina M."/>
            <person name="Wittouck S."/>
            <person name="Arahal D.R."/>
            <person name="Sanchez-Porro C."/>
            <person name="Hugenholtz P."/>
            <person name="Ventosa A."/>
        </authorList>
    </citation>
    <scope>NUCLEOTIDE SEQUENCE [LARGE SCALE GENOMIC DNA]</scope>
    <source>
        <strain evidence="2 3">DSM 26770</strain>
    </source>
</reference>
<dbReference type="SUPFAM" id="SSF143422">
    <property type="entry name" value="Transposase IS200-like"/>
    <property type="match status" value="1"/>
</dbReference>
<evidence type="ECO:0000313" key="3">
    <source>
        <dbReference type="Proteomes" id="UP001251374"/>
    </source>
</evidence>
<dbReference type="PANTHER" id="PTHR36966:SF1">
    <property type="entry name" value="REP-ASSOCIATED TYROSINE TRANSPOSASE"/>
    <property type="match status" value="1"/>
</dbReference>
<proteinExistence type="predicted"/>
<dbReference type="SMART" id="SM01321">
    <property type="entry name" value="Y1_Tnp"/>
    <property type="match status" value="1"/>
</dbReference>
<keyword evidence="3" id="KW-1185">Reference proteome</keyword>
<evidence type="ECO:0000313" key="2">
    <source>
        <dbReference type="EMBL" id="MDR5907408.1"/>
    </source>
</evidence>
<dbReference type="InterPro" id="IPR036515">
    <property type="entry name" value="Transposase_17_sf"/>
</dbReference>
<dbReference type="Proteomes" id="UP001251374">
    <property type="component" value="Unassembled WGS sequence"/>
</dbReference>
<dbReference type="Gene3D" id="3.30.70.1290">
    <property type="entry name" value="Transposase IS200-like"/>
    <property type="match status" value="1"/>
</dbReference>